<dbReference type="Pfam" id="PF00103">
    <property type="entry name" value="Hormone_1"/>
    <property type="match status" value="1"/>
</dbReference>
<dbReference type="InterPro" id="IPR009079">
    <property type="entry name" value="4_helix_cytokine-like_core"/>
</dbReference>
<evidence type="ECO:0000256" key="1">
    <source>
        <dbReference type="ARBA" id="ARBA00004613"/>
    </source>
</evidence>
<dbReference type="GO" id="GO:1903489">
    <property type="term" value="P:positive regulation of lactation"/>
    <property type="evidence" value="ECO:0007669"/>
    <property type="project" value="TreeGrafter"/>
</dbReference>
<dbReference type="Proteomes" id="UP000515126">
    <property type="component" value="Chromosome 13"/>
</dbReference>
<protein>
    <submittedName>
        <fullName evidence="9">Prolactin-8A8 isoform X1</fullName>
    </submittedName>
</protein>
<evidence type="ECO:0000256" key="5">
    <source>
        <dbReference type="ARBA" id="ARBA00022729"/>
    </source>
</evidence>
<dbReference type="PANTHER" id="PTHR11417">
    <property type="entry name" value="SOMATOTROPIN,PROLACTIN"/>
    <property type="match status" value="1"/>
</dbReference>
<sequence>MHRTPSRTKNNTSQMENVLEFQKLENIEGVSLVDQINLILRQKKQNCDSGALLLLLLSNLLLWEKASSVPACMAEKSGCWNPLMETFDSAIRKAETLRTLANQFYVELYHNQFSSGKFATLTSKLVRRDEIVFRAASYCHSTLTNPPNKGIQYITIEIPEYLKTLINYVGAWISPLFHLVIELSAMKDVPETILSKAKEIEENNREILHDLRWIITEVYPTSKKKENFPSWELLSFLKSNSRNSKFLAMFNLSHCLEYDTQFFLFHLRILKCRITGKDC</sequence>
<evidence type="ECO:0000313" key="8">
    <source>
        <dbReference type="Proteomes" id="UP000515126"/>
    </source>
</evidence>
<keyword evidence="7" id="KW-0325">Glycoprotein</keyword>
<comment type="similarity">
    <text evidence="2">Belongs to the somatotropin/prolactin family.</text>
</comment>
<keyword evidence="4" id="KW-0372">Hormone</keyword>
<dbReference type="RefSeq" id="XP_029324369.1">
    <property type="nucleotide sequence ID" value="XM_029468509.1"/>
</dbReference>
<dbReference type="GO" id="GO:0007565">
    <property type="term" value="P:female pregnancy"/>
    <property type="evidence" value="ECO:0007669"/>
    <property type="project" value="TreeGrafter"/>
</dbReference>
<name>A0A6P7Q8T6_MUSCR</name>
<dbReference type="Gene3D" id="1.20.1250.10">
    <property type="match status" value="1"/>
</dbReference>
<keyword evidence="3" id="KW-0964">Secreted</keyword>
<reference evidence="9" key="1">
    <citation type="submission" date="2025-08" db="UniProtKB">
        <authorList>
            <consortium name="RefSeq"/>
        </authorList>
    </citation>
    <scope>IDENTIFICATION</scope>
</reference>
<dbReference type="GO" id="GO:0031667">
    <property type="term" value="P:response to nutrient levels"/>
    <property type="evidence" value="ECO:0007669"/>
    <property type="project" value="TreeGrafter"/>
</dbReference>
<proteinExistence type="inferred from homology"/>
<organism evidence="8 9">
    <name type="scientific">Mus caroli</name>
    <name type="common">Ryukyu mouse</name>
    <name type="synonym">Ricefield mouse</name>
    <dbReference type="NCBI Taxonomy" id="10089"/>
    <lineage>
        <taxon>Eukaryota</taxon>
        <taxon>Metazoa</taxon>
        <taxon>Chordata</taxon>
        <taxon>Craniata</taxon>
        <taxon>Vertebrata</taxon>
        <taxon>Euteleostomi</taxon>
        <taxon>Mammalia</taxon>
        <taxon>Eutheria</taxon>
        <taxon>Euarchontoglires</taxon>
        <taxon>Glires</taxon>
        <taxon>Rodentia</taxon>
        <taxon>Myomorpha</taxon>
        <taxon>Muroidea</taxon>
        <taxon>Muridae</taxon>
        <taxon>Murinae</taxon>
        <taxon>Mus</taxon>
        <taxon>Mus</taxon>
    </lineage>
</organism>
<dbReference type="GO" id="GO:0030879">
    <property type="term" value="P:mammary gland development"/>
    <property type="evidence" value="ECO:0007669"/>
    <property type="project" value="TreeGrafter"/>
</dbReference>
<keyword evidence="5" id="KW-0732">Signal</keyword>
<dbReference type="FunFam" id="1.20.1250.10:FF:000036">
    <property type="entry name" value="Growth hormone d15"/>
    <property type="match status" value="1"/>
</dbReference>
<evidence type="ECO:0000256" key="2">
    <source>
        <dbReference type="ARBA" id="ARBA00008474"/>
    </source>
</evidence>
<evidence type="ECO:0000256" key="3">
    <source>
        <dbReference type="ARBA" id="ARBA00022525"/>
    </source>
</evidence>
<evidence type="ECO:0000313" key="9">
    <source>
        <dbReference type="RefSeq" id="XP_029324369.1"/>
    </source>
</evidence>
<evidence type="ECO:0000256" key="6">
    <source>
        <dbReference type="ARBA" id="ARBA00023157"/>
    </source>
</evidence>
<dbReference type="GeneID" id="110308247"/>
<accession>A0A6P7Q8T6</accession>
<dbReference type="AlphaFoldDB" id="A0A6P7Q8T6"/>
<dbReference type="CDD" id="cd10288">
    <property type="entry name" value="prolactin_like"/>
    <property type="match status" value="1"/>
</dbReference>
<keyword evidence="8" id="KW-1185">Reference proteome</keyword>
<comment type="subcellular location">
    <subcellularLocation>
        <location evidence="1">Secreted</location>
    </subcellularLocation>
</comment>
<evidence type="ECO:0000256" key="7">
    <source>
        <dbReference type="ARBA" id="ARBA00023180"/>
    </source>
</evidence>
<evidence type="ECO:0000256" key="4">
    <source>
        <dbReference type="ARBA" id="ARBA00022702"/>
    </source>
</evidence>
<dbReference type="InterPro" id="IPR001400">
    <property type="entry name" value="Somatotropin/Prolactin"/>
</dbReference>
<dbReference type="PANTHER" id="PTHR11417:SF69">
    <property type="entry name" value="PROLACTIN-8A6-RELATED"/>
    <property type="match status" value="1"/>
</dbReference>
<dbReference type="GO" id="GO:0008284">
    <property type="term" value="P:positive regulation of cell population proliferation"/>
    <property type="evidence" value="ECO:0007669"/>
    <property type="project" value="TreeGrafter"/>
</dbReference>
<dbReference type="GO" id="GO:0046427">
    <property type="term" value="P:positive regulation of receptor signaling pathway via JAK-STAT"/>
    <property type="evidence" value="ECO:0007669"/>
    <property type="project" value="TreeGrafter"/>
</dbReference>
<dbReference type="GO" id="GO:0005179">
    <property type="term" value="F:hormone activity"/>
    <property type="evidence" value="ECO:0007669"/>
    <property type="project" value="UniProtKB-KW"/>
</dbReference>
<keyword evidence="6" id="KW-1015">Disulfide bond</keyword>
<dbReference type="GO" id="GO:0005148">
    <property type="term" value="F:prolactin receptor binding"/>
    <property type="evidence" value="ECO:0007669"/>
    <property type="project" value="TreeGrafter"/>
</dbReference>
<gene>
    <name evidence="9" type="primary">LOC110308247</name>
</gene>
<dbReference type="GO" id="GO:0005615">
    <property type="term" value="C:extracellular space"/>
    <property type="evidence" value="ECO:0007669"/>
    <property type="project" value="TreeGrafter"/>
</dbReference>
<dbReference type="SUPFAM" id="SSF47266">
    <property type="entry name" value="4-helical cytokines"/>
    <property type="match status" value="1"/>
</dbReference>